<comment type="caution">
    <text evidence="9">The sequence shown here is derived from an EMBL/GenBank/DDBJ whole genome shotgun (WGS) entry which is preliminary data.</text>
</comment>
<evidence type="ECO:0000256" key="2">
    <source>
        <dbReference type="ARBA" id="ARBA00010686"/>
    </source>
</evidence>
<dbReference type="GO" id="GO:0005978">
    <property type="term" value="P:glycogen biosynthetic process"/>
    <property type="evidence" value="ECO:0007669"/>
    <property type="project" value="UniProtKB-KW"/>
</dbReference>
<sequence length="745" mass="84851">SAIYSVIRSKVPVTIGEYESRYYIIAPKQALPYLISSPSPYSSSSPIPSPSSSSSPFSSSIITEIEPCPPSSPAIKSVLSSFASKGIEFIHGKWLVEGAPNMILFDTKSVKSRLDEWKGDLWNIGHIPCPEKDEEMNDAILFGNLVAKFLDEFSTTSCSTAIISHFYDWQASVAIPLIRKRHVDVTTIYNITYTVLGRYFFSEKKWEDKQIGVKDEGEKKIEKNKYGNGRSATENKDNTKSKKFNTQSNGNHVDNNDNNFYVKRENSVNNVNTNSKDYCLDDTAPTASYAPPRTILKFINPDEEAGKLGIYHRYAVERAAAHCADVFTCVSWVVAFEAENLIQRKPAIHEFQDLHARYKDRIRNFVRGHFYHYYSFDLDNTLYYFISGRYEFRNKGVDVFLEALSELNARLKACSSPITIVCFLMLPAPCHSLAVDALKGQAATKKLQEGVKEITERVGKRIFEKAARFNGIDISTVIDPSDLLTEEDKTILKRLANTVHRSGLPPVVTHNLVYESTDPILNHLRRLKLLNHYDDKVKVIFHPESLSSVNSLLGIGYEEFVRGCNLGVFPSYHEPWGFKAEECMAMGVPVILSNLSGFGCYAGEAIGENANDYGVYIADRQFKSRTDTIKQLTDFMLHFCQKTPRQRQCQRNRTERLSDMFDWKIVGMEYVRARKLALRRSYPDAFLGTVWDEEEDREEVKEKRRGILKPVVEPSSPKIRHGRIVDDQLELFKMEMDDDIEDEEI</sequence>
<evidence type="ECO:0000313" key="10">
    <source>
        <dbReference type="Proteomes" id="UP000789572"/>
    </source>
</evidence>
<evidence type="ECO:0000256" key="8">
    <source>
        <dbReference type="SAM" id="MobiDB-lite"/>
    </source>
</evidence>
<dbReference type="EMBL" id="CAJVPJ010001221">
    <property type="protein sequence ID" value="CAG8581732.1"/>
    <property type="molecule type" value="Genomic_DNA"/>
</dbReference>
<dbReference type="Proteomes" id="UP000789572">
    <property type="component" value="Unassembled WGS sequence"/>
</dbReference>
<accession>A0A9N9BW29</accession>
<dbReference type="AlphaFoldDB" id="A0A9N9BW29"/>
<gene>
    <name evidence="9" type="ORF">POCULU_LOCUS6523</name>
</gene>
<protein>
    <recommendedName>
        <fullName evidence="7">Glycogen [starch] synthase</fullName>
        <ecNumber evidence="7">2.4.1.11</ecNumber>
    </recommendedName>
</protein>
<name>A0A9N9BW29_9GLOM</name>
<dbReference type="OrthoDB" id="6335297at2759"/>
<dbReference type="SUPFAM" id="SSF53756">
    <property type="entry name" value="UDP-Glycosyltransferase/glycogen phosphorylase"/>
    <property type="match status" value="2"/>
</dbReference>
<keyword evidence="3 7" id="KW-0328">Glycosyltransferase</keyword>
<dbReference type="Pfam" id="PF05693">
    <property type="entry name" value="Glycogen_syn"/>
    <property type="match status" value="2"/>
</dbReference>
<comment type="function">
    <text evidence="7">Transfers the glycosyl residue from UDP-Glc to the non-reducing end of alpha-1,4-glucan.</text>
</comment>
<evidence type="ECO:0000256" key="7">
    <source>
        <dbReference type="RuleBase" id="RU363104"/>
    </source>
</evidence>
<evidence type="ECO:0000256" key="3">
    <source>
        <dbReference type="ARBA" id="ARBA00022676"/>
    </source>
</evidence>
<dbReference type="PANTHER" id="PTHR10176">
    <property type="entry name" value="GLYCOGEN SYNTHASE"/>
    <property type="match status" value="1"/>
</dbReference>
<feature type="non-terminal residue" evidence="9">
    <location>
        <position position="745"/>
    </location>
</feature>
<dbReference type="EC" id="2.4.1.11" evidence="7"/>
<comment type="catalytic activity">
    <reaction evidence="6">
        <text>[(1-&gt;4)-alpha-D-glucosyl](n) + UDP-alpha-D-glucose = [(1-&gt;4)-alpha-D-glucosyl](n+1) + UDP + H(+)</text>
        <dbReference type="Rhea" id="RHEA:18549"/>
        <dbReference type="Rhea" id="RHEA-COMP:9584"/>
        <dbReference type="Rhea" id="RHEA-COMP:9587"/>
        <dbReference type="ChEBI" id="CHEBI:15378"/>
        <dbReference type="ChEBI" id="CHEBI:15444"/>
        <dbReference type="ChEBI" id="CHEBI:58223"/>
        <dbReference type="ChEBI" id="CHEBI:58885"/>
        <dbReference type="EC" id="2.4.1.11"/>
    </reaction>
    <physiologicalReaction direction="left-to-right" evidence="6">
        <dbReference type="Rhea" id="RHEA:18550"/>
    </physiologicalReaction>
</comment>
<comment type="pathway">
    <text evidence="1 7">Glycan biosynthesis; glycogen biosynthesis.</text>
</comment>
<evidence type="ECO:0000256" key="6">
    <source>
        <dbReference type="ARBA" id="ARBA00047345"/>
    </source>
</evidence>
<organism evidence="9 10">
    <name type="scientific">Paraglomus occultum</name>
    <dbReference type="NCBI Taxonomy" id="144539"/>
    <lineage>
        <taxon>Eukaryota</taxon>
        <taxon>Fungi</taxon>
        <taxon>Fungi incertae sedis</taxon>
        <taxon>Mucoromycota</taxon>
        <taxon>Glomeromycotina</taxon>
        <taxon>Glomeromycetes</taxon>
        <taxon>Paraglomerales</taxon>
        <taxon>Paraglomeraceae</taxon>
        <taxon>Paraglomus</taxon>
    </lineage>
</organism>
<feature type="region of interest" description="Disordered" evidence="8">
    <location>
        <begin position="225"/>
        <end position="258"/>
    </location>
</feature>
<dbReference type="Gene3D" id="3.40.50.2000">
    <property type="entry name" value="Glycogen Phosphorylase B"/>
    <property type="match status" value="2"/>
</dbReference>
<proteinExistence type="inferred from homology"/>
<keyword evidence="5 7" id="KW-0320">Glycogen biosynthesis</keyword>
<dbReference type="PANTHER" id="PTHR10176:SF3">
    <property type="entry name" value="GLYCOGEN [STARCH] SYNTHASE"/>
    <property type="match status" value="1"/>
</dbReference>
<evidence type="ECO:0000256" key="4">
    <source>
        <dbReference type="ARBA" id="ARBA00022679"/>
    </source>
</evidence>
<evidence type="ECO:0000313" key="9">
    <source>
        <dbReference type="EMBL" id="CAG8581732.1"/>
    </source>
</evidence>
<dbReference type="GO" id="GO:0005737">
    <property type="term" value="C:cytoplasm"/>
    <property type="evidence" value="ECO:0007669"/>
    <property type="project" value="TreeGrafter"/>
</dbReference>
<comment type="similarity">
    <text evidence="2 7">Belongs to the glycosyltransferase 3 family.</text>
</comment>
<keyword evidence="4 7" id="KW-0808">Transferase</keyword>
<evidence type="ECO:0000256" key="1">
    <source>
        <dbReference type="ARBA" id="ARBA00004964"/>
    </source>
</evidence>
<dbReference type="GO" id="GO:0004373">
    <property type="term" value="F:alpha-1,4-glucan glucosyltransferase (UDP-glucose donor) activity"/>
    <property type="evidence" value="ECO:0007669"/>
    <property type="project" value="UniProtKB-EC"/>
</dbReference>
<feature type="compositionally biased region" description="Low complexity" evidence="8">
    <location>
        <begin position="249"/>
        <end position="258"/>
    </location>
</feature>
<dbReference type="InterPro" id="IPR008631">
    <property type="entry name" value="Glycogen_synth"/>
</dbReference>
<evidence type="ECO:0000256" key="5">
    <source>
        <dbReference type="ARBA" id="ARBA00023056"/>
    </source>
</evidence>
<dbReference type="Gene3D" id="6.10.260.10">
    <property type="match status" value="1"/>
</dbReference>
<keyword evidence="10" id="KW-1185">Reference proteome</keyword>
<reference evidence="9" key="1">
    <citation type="submission" date="2021-06" db="EMBL/GenBank/DDBJ databases">
        <authorList>
            <person name="Kallberg Y."/>
            <person name="Tangrot J."/>
            <person name="Rosling A."/>
        </authorList>
    </citation>
    <scope>NUCLEOTIDE SEQUENCE</scope>
    <source>
        <strain evidence="9">IA702</strain>
    </source>
</reference>